<dbReference type="SUPFAM" id="SSF51556">
    <property type="entry name" value="Metallo-dependent hydrolases"/>
    <property type="match status" value="1"/>
</dbReference>
<protein>
    <submittedName>
        <fullName evidence="5">Adenosine deaminase-2</fullName>
    </submittedName>
</protein>
<dbReference type="PANTHER" id="PTHR43114">
    <property type="entry name" value="ADENINE DEAMINASE"/>
    <property type="match status" value="1"/>
</dbReference>
<keyword evidence="2" id="KW-0479">Metal-binding</keyword>
<dbReference type="GO" id="GO:0043103">
    <property type="term" value="P:hypoxanthine salvage"/>
    <property type="evidence" value="ECO:0007669"/>
    <property type="project" value="TreeGrafter"/>
</dbReference>
<dbReference type="GO" id="GO:0006146">
    <property type="term" value="P:adenine catabolic process"/>
    <property type="evidence" value="ECO:0007669"/>
    <property type="project" value="TreeGrafter"/>
</dbReference>
<dbReference type="GO" id="GO:0005829">
    <property type="term" value="C:cytosol"/>
    <property type="evidence" value="ECO:0007669"/>
    <property type="project" value="TreeGrafter"/>
</dbReference>
<dbReference type="PANTHER" id="PTHR43114:SF7">
    <property type="entry name" value="ADENOSINE DEAMINASE DOMAIN-CONTAINING PROTEIN"/>
    <property type="match status" value="1"/>
</dbReference>
<gene>
    <name evidence="5" type="ORF">R9X50_00347700</name>
</gene>
<dbReference type="NCBIfam" id="TIGR01430">
    <property type="entry name" value="aden_deam"/>
    <property type="match status" value="1"/>
</dbReference>
<proteinExistence type="predicted"/>
<dbReference type="InterPro" id="IPR032466">
    <property type="entry name" value="Metal_Hydrolase"/>
</dbReference>
<accession>A0AAQ3M943</accession>
<organism evidence="5 6">
    <name type="scientific">Acrodontium crateriforme</name>
    <dbReference type="NCBI Taxonomy" id="150365"/>
    <lineage>
        <taxon>Eukaryota</taxon>
        <taxon>Fungi</taxon>
        <taxon>Dikarya</taxon>
        <taxon>Ascomycota</taxon>
        <taxon>Pezizomycotina</taxon>
        <taxon>Dothideomycetes</taxon>
        <taxon>Dothideomycetidae</taxon>
        <taxon>Mycosphaerellales</taxon>
        <taxon>Teratosphaeriaceae</taxon>
        <taxon>Acrodontium</taxon>
    </lineage>
</organism>
<evidence type="ECO:0000256" key="1">
    <source>
        <dbReference type="ARBA" id="ARBA00001947"/>
    </source>
</evidence>
<comment type="cofactor">
    <cofactor evidence="1">
        <name>Zn(2+)</name>
        <dbReference type="ChEBI" id="CHEBI:29105"/>
    </cofactor>
</comment>
<evidence type="ECO:0000313" key="5">
    <source>
        <dbReference type="EMBL" id="WPH00647.1"/>
    </source>
</evidence>
<dbReference type="Pfam" id="PF00962">
    <property type="entry name" value="A_deaminase"/>
    <property type="match status" value="1"/>
</dbReference>
<name>A0AAQ3M943_9PEZI</name>
<evidence type="ECO:0000256" key="3">
    <source>
        <dbReference type="ARBA" id="ARBA00022801"/>
    </source>
</evidence>
<dbReference type="Gene3D" id="3.20.20.140">
    <property type="entry name" value="Metal-dependent hydrolases"/>
    <property type="match status" value="1"/>
</dbReference>
<keyword evidence="6" id="KW-1185">Reference proteome</keyword>
<sequence length="387" mass="43727">MPIGEAISLDARKKLRASLLASNDKFIQDIPKVELHVHIEGTLTLDLRWKLTQRNGATLRLVPNGPEITARDDLYAAMDSIMPDASRMNNEEERDMFFESYLEGFNALQVKEDFYDLAMNYFETVAAMNVRYCEPFFDPQGHTSRGVQLETMMEGFRQAQREAKEKFNVRSQWIMCFLRDLSPASAMEHYKAALPYRDMIVGIGLDSCEPGRPPSLFEDVFALARRDGFKLTAHCDVDQEDTDDHILQVASTMGVGGSDRIDHGLNSAEDPALIDLLLKRDIGMTLCPWSYMRHTTYADLGPRIRTLFDAGVKVCMNSDDPAFMEDTWILHNVLLARHLCNFNDEDIVVLAKNAVQVSWADQSVKDAILGEIKSVFELLAGNSKENS</sequence>
<dbReference type="GO" id="GO:0000034">
    <property type="term" value="F:adenine deaminase activity"/>
    <property type="evidence" value="ECO:0007669"/>
    <property type="project" value="TreeGrafter"/>
</dbReference>
<feature type="domain" description="Adenosine deaminase" evidence="4">
    <location>
        <begin position="31"/>
        <end position="373"/>
    </location>
</feature>
<dbReference type="AlphaFoldDB" id="A0AAQ3M943"/>
<reference evidence="5 6" key="1">
    <citation type="submission" date="2023-11" db="EMBL/GenBank/DDBJ databases">
        <title>An acidophilic fungus is an integral part of prey digestion in a carnivorous sundew plant.</title>
        <authorList>
            <person name="Tsai I.J."/>
        </authorList>
    </citation>
    <scope>NUCLEOTIDE SEQUENCE [LARGE SCALE GENOMIC DNA]</scope>
    <source>
        <strain evidence="5">169a</strain>
    </source>
</reference>
<dbReference type="InterPro" id="IPR006330">
    <property type="entry name" value="Ado/ade_deaminase"/>
</dbReference>
<evidence type="ECO:0000259" key="4">
    <source>
        <dbReference type="Pfam" id="PF00962"/>
    </source>
</evidence>
<evidence type="ECO:0000313" key="6">
    <source>
        <dbReference type="Proteomes" id="UP001303373"/>
    </source>
</evidence>
<dbReference type="InterPro" id="IPR001365">
    <property type="entry name" value="A_deaminase_dom"/>
</dbReference>
<dbReference type="GO" id="GO:0046872">
    <property type="term" value="F:metal ion binding"/>
    <property type="evidence" value="ECO:0007669"/>
    <property type="project" value="UniProtKB-KW"/>
</dbReference>
<dbReference type="EMBL" id="CP138583">
    <property type="protein sequence ID" value="WPH00647.1"/>
    <property type="molecule type" value="Genomic_DNA"/>
</dbReference>
<evidence type="ECO:0000256" key="2">
    <source>
        <dbReference type="ARBA" id="ARBA00022723"/>
    </source>
</evidence>
<keyword evidence="3" id="KW-0378">Hydrolase</keyword>
<dbReference type="Proteomes" id="UP001303373">
    <property type="component" value="Chromosome 4"/>
</dbReference>